<dbReference type="EMBL" id="JAIQCJ010000082">
    <property type="protein sequence ID" value="KAJ8798212.1"/>
    <property type="molecule type" value="Genomic_DNA"/>
</dbReference>
<dbReference type="PANTHER" id="PTHR16062">
    <property type="entry name" value="SWI/SNF-RELATED"/>
    <property type="match status" value="1"/>
</dbReference>
<dbReference type="PANTHER" id="PTHR16062:SF19">
    <property type="entry name" value="PROTEIN POLYBROMO-1"/>
    <property type="match status" value="1"/>
</dbReference>
<reference evidence="11 12" key="1">
    <citation type="submission" date="2022-11" db="EMBL/GenBank/DDBJ databases">
        <title>Whole genome sequence of Eschrichtius robustus ER-17-0199.</title>
        <authorList>
            <person name="Bruniche-Olsen A."/>
            <person name="Black A.N."/>
            <person name="Fields C.J."/>
            <person name="Walden K."/>
            <person name="Dewoody J.A."/>
        </authorList>
    </citation>
    <scope>NUCLEOTIDE SEQUENCE [LARGE SCALE GENOMIC DNA]</scope>
    <source>
        <strain evidence="11">ER-17-0199</strain>
        <tissue evidence="11">Blubber</tissue>
    </source>
</reference>
<keyword evidence="6" id="KW-0804">Transcription</keyword>
<name>A0AB34HZI6_ESCRO</name>
<dbReference type="InterPro" id="IPR036427">
    <property type="entry name" value="Bromodomain-like_sf"/>
</dbReference>
<evidence type="ECO:0000259" key="10">
    <source>
        <dbReference type="PROSITE" id="PS50014"/>
    </source>
</evidence>
<feature type="compositionally biased region" description="Basic residues" evidence="9">
    <location>
        <begin position="232"/>
        <end position="242"/>
    </location>
</feature>
<dbReference type="SMART" id="SM00297">
    <property type="entry name" value="BROMO"/>
    <property type="match status" value="1"/>
</dbReference>
<evidence type="ECO:0000256" key="3">
    <source>
        <dbReference type="ARBA" id="ARBA00022853"/>
    </source>
</evidence>
<evidence type="ECO:0000256" key="1">
    <source>
        <dbReference type="ARBA" id="ARBA00004123"/>
    </source>
</evidence>
<dbReference type="InterPro" id="IPR018359">
    <property type="entry name" value="Bromodomain_CS"/>
</dbReference>
<feature type="compositionally biased region" description="Acidic residues" evidence="9">
    <location>
        <begin position="188"/>
        <end position="208"/>
    </location>
</feature>
<evidence type="ECO:0000313" key="11">
    <source>
        <dbReference type="EMBL" id="KAJ8798212.1"/>
    </source>
</evidence>
<sequence length="292" mass="32481">MALESRFLSSLKGHAHPEARPPVWMPRASTEHVALAPRASLLVGCSVNLAGLKLALPGDSIATLEAEGRLRVDVSLFAPSSSRHWEDVASELLAPASSGRQLSEVFIQLPSRKELPEYYELIRKPVDFKKIKERIRSHKYRSLNDLEKDVMLLCQNAQTFNLEGSLIYEDSIVLQSVFTSVRQKIEKEEDSEGEESEEEEEGEEEGSESESRSVKVKIKLGRKEKAQDRLKGGRRRPSRGSRAKPVVSDDDSEEEQEEQSAELPTQDTRAAELGPAVLGREADRSGSGSEED</sequence>
<proteinExistence type="predicted"/>
<feature type="region of interest" description="Disordered" evidence="9">
    <location>
        <begin position="185"/>
        <end position="292"/>
    </location>
</feature>
<keyword evidence="2" id="KW-0677">Repeat</keyword>
<dbReference type="PRINTS" id="PR00503">
    <property type="entry name" value="BROMODOMAIN"/>
</dbReference>
<accession>A0AB34HZI6</accession>
<dbReference type="InterPro" id="IPR001487">
    <property type="entry name" value="Bromodomain"/>
</dbReference>
<feature type="domain" description="Bromo" evidence="10">
    <location>
        <begin position="98"/>
        <end position="168"/>
    </location>
</feature>
<evidence type="ECO:0000256" key="7">
    <source>
        <dbReference type="ARBA" id="ARBA00023242"/>
    </source>
</evidence>
<keyword evidence="12" id="KW-1185">Reference proteome</keyword>
<evidence type="ECO:0000256" key="2">
    <source>
        <dbReference type="ARBA" id="ARBA00022737"/>
    </source>
</evidence>
<evidence type="ECO:0000256" key="8">
    <source>
        <dbReference type="PROSITE-ProRule" id="PRU00035"/>
    </source>
</evidence>
<feature type="compositionally biased region" description="Acidic residues" evidence="9">
    <location>
        <begin position="248"/>
        <end position="260"/>
    </location>
</feature>
<comment type="subcellular location">
    <subcellularLocation>
        <location evidence="1">Nucleus</location>
    </subcellularLocation>
</comment>
<gene>
    <name evidence="11" type="ORF">J1605_016845</name>
</gene>
<dbReference type="GO" id="GO:0003682">
    <property type="term" value="F:chromatin binding"/>
    <property type="evidence" value="ECO:0007669"/>
    <property type="project" value="TreeGrafter"/>
</dbReference>
<keyword evidence="5 8" id="KW-0103">Bromodomain</keyword>
<dbReference type="GO" id="GO:0016586">
    <property type="term" value="C:RSC-type complex"/>
    <property type="evidence" value="ECO:0007669"/>
    <property type="project" value="InterPro"/>
</dbReference>
<dbReference type="PROSITE" id="PS00633">
    <property type="entry name" value="BROMODOMAIN_1"/>
    <property type="match status" value="1"/>
</dbReference>
<feature type="compositionally biased region" description="Basic and acidic residues" evidence="9">
    <location>
        <begin position="221"/>
        <end position="231"/>
    </location>
</feature>
<dbReference type="Gene3D" id="1.20.920.10">
    <property type="entry name" value="Bromodomain-like"/>
    <property type="match status" value="1"/>
</dbReference>
<dbReference type="AlphaFoldDB" id="A0AB34HZI6"/>
<evidence type="ECO:0000256" key="4">
    <source>
        <dbReference type="ARBA" id="ARBA00023015"/>
    </source>
</evidence>
<dbReference type="CDD" id="cd05516">
    <property type="entry name" value="Bromo_SNF2L2"/>
    <property type="match status" value="1"/>
</dbReference>
<keyword evidence="3" id="KW-0156">Chromatin regulator</keyword>
<dbReference type="Proteomes" id="UP001159641">
    <property type="component" value="Unassembled WGS sequence"/>
</dbReference>
<keyword evidence="7" id="KW-0539">Nucleus</keyword>
<evidence type="ECO:0000256" key="5">
    <source>
        <dbReference type="ARBA" id="ARBA00023117"/>
    </source>
</evidence>
<dbReference type="SUPFAM" id="SSF47370">
    <property type="entry name" value="Bromodomain"/>
    <property type="match status" value="1"/>
</dbReference>
<comment type="caution">
    <text evidence="11">The sequence shown here is derived from an EMBL/GenBank/DDBJ whole genome shotgun (WGS) entry which is preliminary data.</text>
</comment>
<dbReference type="PROSITE" id="PS50014">
    <property type="entry name" value="BROMODOMAIN_2"/>
    <property type="match status" value="1"/>
</dbReference>
<dbReference type="InterPro" id="IPR037382">
    <property type="entry name" value="Rsc/polybromo"/>
</dbReference>
<organism evidence="11 12">
    <name type="scientific">Eschrichtius robustus</name>
    <name type="common">California gray whale</name>
    <name type="synonym">Eschrichtius gibbosus</name>
    <dbReference type="NCBI Taxonomy" id="9764"/>
    <lineage>
        <taxon>Eukaryota</taxon>
        <taxon>Metazoa</taxon>
        <taxon>Chordata</taxon>
        <taxon>Craniata</taxon>
        <taxon>Vertebrata</taxon>
        <taxon>Euteleostomi</taxon>
        <taxon>Mammalia</taxon>
        <taxon>Eutheria</taxon>
        <taxon>Laurasiatheria</taxon>
        <taxon>Artiodactyla</taxon>
        <taxon>Whippomorpha</taxon>
        <taxon>Cetacea</taxon>
        <taxon>Mysticeti</taxon>
        <taxon>Eschrichtiidae</taxon>
        <taxon>Eschrichtius</taxon>
    </lineage>
</organism>
<dbReference type="GO" id="GO:0006368">
    <property type="term" value="P:transcription elongation by RNA polymerase II"/>
    <property type="evidence" value="ECO:0007669"/>
    <property type="project" value="TreeGrafter"/>
</dbReference>
<dbReference type="Pfam" id="PF00439">
    <property type="entry name" value="Bromodomain"/>
    <property type="match status" value="1"/>
</dbReference>
<evidence type="ECO:0000256" key="6">
    <source>
        <dbReference type="ARBA" id="ARBA00023163"/>
    </source>
</evidence>
<protein>
    <recommendedName>
        <fullName evidence="10">Bromo domain-containing protein</fullName>
    </recommendedName>
</protein>
<evidence type="ECO:0000313" key="12">
    <source>
        <dbReference type="Proteomes" id="UP001159641"/>
    </source>
</evidence>
<dbReference type="GO" id="GO:0006338">
    <property type="term" value="P:chromatin remodeling"/>
    <property type="evidence" value="ECO:0007669"/>
    <property type="project" value="InterPro"/>
</dbReference>
<dbReference type="FunFam" id="1.20.920.10:FF:000004">
    <property type="entry name" value="probable global transcription activator SNF2L2 isoform X1"/>
    <property type="match status" value="1"/>
</dbReference>
<keyword evidence="4" id="KW-0805">Transcription regulation</keyword>
<evidence type="ECO:0000256" key="9">
    <source>
        <dbReference type="SAM" id="MobiDB-lite"/>
    </source>
</evidence>